<evidence type="ECO:0000256" key="1">
    <source>
        <dbReference type="ARBA" id="ARBA00004448"/>
    </source>
</evidence>
<comment type="similarity">
    <text evidence="2 11">Belongs to the mitochondrial carrier (TC 2.A.29) family.</text>
</comment>
<dbReference type="GO" id="GO:0005743">
    <property type="term" value="C:mitochondrial inner membrane"/>
    <property type="evidence" value="ECO:0007669"/>
    <property type="project" value="UniProtKB-SubCell"/>
</dbReference>
<dbReference type="AlphaFoldDB" id="A0A1X2GPV2"/>
<keyword evidence="13" id="KW-1185">Reference proteome</keyword>
<evidence type="ECO:0000313" key="12">
    <source>
        <dbReference type="EMBL" id="ORX58781.1"/>
    </source>
</evidence>
<evidence type="ECO:0000256" key="4">
    <source>
        <dbReference type="ARBA" id="ARBA00022692"/>
    </source>
</evidence>
<evidence type="ECO:0000256" key="8">
    <source>
        <dbReference type="ARBA" id="ARBA00023128"/>
    </source>
</evidence>
<keyword evidence="4 10" id="KW-0812">Transmembrane</keyword>
<dbReference type="EMBL" id="MCGT01000006">
    <property type="protein sequence ID" value="ORX58781.1"/>
    <property type="molecule type" value="Genomic_DNA"/>
</dbReference>
<dbReference type="OrthoDB" id="1747031at2759"/>
<evidence type="ECO:0000256" key="2">
    <source>
        <dbReference type="ARBA" id="ARBA00006375"/>
    </source>
</evidence>
<evidence type="ECO:0000313" key="13">
    <source>
        <dbReference type="Proteomes" id="UP000242146"/>
    </source>
</evidence>
<dbReference type="PANTHER" id="PTHR45760:SF2">
    <property type="entry name" value="FI19922P1-RELATED"/>
    <property type="match status" value="1"/>
</dbReference>
<keyword evidence="3 11" id="KW-0813">Transport</keyword>
<keyword evidence="9 10" id="KW-0472">Membrane</keyword>
<dbReference type="InterPro" id="IPR045315">
    <property type="entry name" value="Mtm1-like"/>
</dbReference>
<protein>
    <submittedName>
        <fullName evidence="12">Mitochondrial carrier</fullName>
    </submittedName>
</protein>
<dbReference type="Pfam" id="PF00153">
    <property type="entry name" value="Mito_carr"/>
    <property type="match status" value="4"/>
</dbReference>
<comment type="subcellular location">
    <subcellularLocation>
        <location evidence="1">Mitochondrion inner membrane</location>
        <topology evidence="1">Multi-pass membrane protein</topology>
    </subcellularLocation>
</comment>
<evidence type="ECO:0000256" key="11">
    <source>
        <dbReference type="RuleBase" id="RU000488"/>
    </source>
</evidence>
<evidence type="ECO:0000256" key="7">
    <source>
        <dbReference type="ARBA" id="ARBA00022989"/>
    </source>
</evidence>
<dbReference type="Gene3D" id="1.50.40.10">
    <property type="entry name" value="Mitochondrial carrier domain"/>
    <property type="match status" value="1"/>
</dbReference>
<evidence type="ECO:0000256" key="9">
    <source>
        <dbReference type="ARBA" id="ARBA00023136"/>
    </source>
</evidence>
<comment type="caution">
    <text evidence="12">The sequence shown here is derived from an EMBL/GenBank/DDBJ whole genome shotgun (WGS) entry which is preliminary data.</text>
</comment>
<feature type="repeat" description="Solcar" evidence="10">
    <location>
        <begin position="5"/>
        <end position="146"/>
    </location>
</feature>
<feature type="repeat" description="Solcar" evidence="10">
    <location>
        <begin position="250"/>
        <end position="336"/>
    </location>
</feature>
<dbReference type="InterPro" id="IPR018108">
    <property type="entry name" value="MCP_transmembrane"/>
</dbReference>
<evidence type="ECO:0000256" key="3">
    <source>
        <dbReference type="ARBA" id="ARBA00022448"/>
    </source>
</evidence>
<accession>A0A1X2GPV2</accession>
<reference evidence="12 13" key="1">
    <citation type="submission" date="2016-07" db="EMBL/GenBank/DDBJ databases">
        <title>Pervasive Adenine N6-methylation of Active Genes in Fungi.</title>
        <authorList>
            <consortium name="DOE Joint Genome Institute"/>
            <person name="Mondo S.J."/>
            <person name="Dannebaum R.O."/>
            <person name="Kuo R.C."/>
            <person name="Labutti K."/>
            <person name="Haridas S."/>
            <person name="Kuo A."/>
            <person name="Salamov A."/>
            <person name="Ahrendt S.R."/>
            <person name="Lipzen A."/>
            <person name="Sullivan W."/>
            <person name="Andreopoulos W.B."/>
            <person name="Clum A."/>
            <person name="Lindquist E."/>
            <person name="Daum C."/>
            <person name="Ramamoorthy G.K."/>
            <person name="Gryganskyi A."/>
            <person name="Culley D."/>
            <person name="Magnuson J.K."/>
            <person name="James T.Y."/>
            <person name="O'Malley M.A."/>
            <person name="Stajich J.E."/>
            <person name="Spatafora J.W."/>
            <person name="Visel A."/>
            <person name="Grigoriev I.V."/>
        </authorList>
    </citation>
    <scope>NUCLEOTIDE SEQUENCE [LARGE SCALE GENOMIC DNA]</scope>
    <source>
        <strain evidence="12 13">NRRL 3301</strain>
    </source>
</reference>
<organism evidence="12 13">
    <name type="scientific">Hesseltinella vesiculosa</name>
    <dbReference type="NCBI Taxonomy" id="101127"/>
    <lineage>
        <taxon>Eukaryota</taxon>
        <taxon>Fungi</taxon>
        <taxon>Fungi incertae sedis</taxon>
        <taxon>Mucoromycota</taxon>
        <taxon>Mucoromycotina</taxon>
        <taxon>Mucoromycetes</taxon>
        <taxon>Mucorales</taxon>
        <taxon>Cunninghamellaceae</taxon>
        <taxon>Hesseltinella</taxon>
    </lineage>
</organism>
<dbReference type="Proteomes" id="UP000242146">
    <property type="component" value="Unassembled WGS sequence"/>
</dbReference>
<evidence type="ECO:0000256" key="6">
    <source>
        <dbReference type="ARBA" id="ARBA00022792"/>
    </source>
</evidence>
<evidence type="ECO:0000256" key="10">
    <source>
        <dbReference type="PROSITE-ProRule" id="PRU00282"/>
    </source>
</evidence>
<dbReference type="PROSITE" id="PS50920">
    <property type="entry name" value="SOLCAR"/>
    <property type="match status" value="3"/>
</dbReference>
<feature type="repeat" description="Solcar" evidence="10">
    <location>
        <begin position="155"/>
        <end position="241"/>
    </location>
</feature>
<evidence type="ECO:0000256" key="5">
    <source>
        <dbReference type="ARBA" id="ARBA00022737"/>
    </source>
</evidence>
<name>A0A1X2GPV2_9FUNG</name>
<keyword evidence="5" id="KW-0677">Repeat</keyword>
<keyword evidence="8" id="KW-0496">Mitochondrion</keyword>
<dbReference type="InterPro" id="IPR023395">
    <property type="entry name" value="MCP_dom_sf"/>
</dbReference>
<gene>
    <name evidence="12" type="ORF">DM01DRAFT_1333400</name>
</gene>
<proteinExistence type="inferred from homology"/>
<dbReference type="GO" id="GO:1990542">
    <property type="term" value="P:mitochondrial transmembrane transport"/>
    <property type="evidence" value="ECO:0007669"/>
    <property type="project" value="InterPro"/>
</dbReference>
<dbReference type="SUPFAM" id="SSF103506">
    <property type="entry name" value="Mitochondrial carrier"/>
    <property type="match status" value="1"/>
</dbReference>
<sequence length="343" mass="38195">MSTGETSSTEKLASALAGSLVTSLLMTPLDVVKFRIQTQAHTKSQAPCCQLTTSPKAVYCTWTHPITHNANTQRPIRLQQHIASLHECTLGYTKQPFVLRGTLDGMYKIFRYEGASALWKGLSPVLLMSIPGNMIYFVGYDHLRDSIQKYTSPAYQEYSPLVAGAMARTIAVATIAPIELFRTRLQSATGAHSYKSVLQGVQKMVQQSGWLALWQGFPPTLWRDVPFSAIYWMGYEQTKLFLTDHQTSWHPLQISFLSGVASGLLAAAVTTPFDVLKTHRQVDDGKIKDHRMLTLMKQVYGREGIQGLFRGLGPRLAKVAPSCGIMISSYELGKSFFSQHHHQ</sequence>
<dbReference type="PANTHER" id="PTHR45760">
    <property type="entry name" value="FI19922P1-RELATED"/>
    <property type="match status" value="1"/>
</dbReference>
<dbReference type="STRING" id="101127.A0A1X2GPV2"/>
<keyword evidence="6" id="KW-0999">Mitochondrion inner membrane</keyword>
<keyword evidence="7" id="KW-1133">Transmembrane helix</keyword>